<sequence length="124" mass="13893">MMETNENTRMEDARADDELLMRFFSEARCDLPDDGFTDRVMRRLPRRVRRMNQLWTTLCAAAAMALFLLFDGVADVRILISRMLGDAAGYLSSVSLGGLPPLALLTTLVVLVVVALCNWRPSTL</sequence>
<comment type="caution">
    <text evidence="2">The sequence shown here is derived from an EMBL/GenBank/DDBJ whole genome shotgun (WGS) entry which is preliminary data.</text>
</comment>
<reference evidence="2 3" key="1">
    <citation type="submission" date="2011-04" db="EMBL/GenBank/DDBJ databases">
        <authorList>
            <person name="Muzny D."/>
            <person name="Qin X."/>
            <person name="Deng J."/>
            <person name="Jiang H."/>
            <person name="Liu Y."/>
            <person name="Qu J."/>
            <person name="Song X.-Z."/>
            <person name="Zhang L."/>
            <person name="Thornton R."/>
            <person name="Coyle M."/>
            <person name="Francisco L."/>
            <person name="Jackson L."/>
            <person name="Javaid M."/>
            <person name="Korchina V."/>
            <person name="Kovar C."/>
            <person name="Mata R."/>
            <person name="Mathew T."/>
            <person name="Ngo R."/>
            <person name="Nguyen L."/>
            <person name="Nguyen N."/>
            <person name="Okwuonu G."/>
            <person name="Ongeri F."/>
            <person name="Pham C."/>
            <person name="Simmons D."/>
            <person name="Wilczek-Boney K."/>
            <person name="Hale W."/>
            <person name="Jakkamsetti A."/>
            <person name="Pham P."/>
            <person name="Ruth R."/>
            <person name="San Lucas F."/>
            <person name="Warren J."/>
            <person name="Zhang J."/>
            <person name="Zhao Z."/>
            <person name="Zhou C."/>
            <person name="Zhu D."/>
            <person name="Lee S."/>
            <person name="Bess C."/>
            <person name="Blankenburg K."/>
            <person name="Forbes L."/>
            <person name="Fu Q."/>
            <person name="Gubbala S."/>
            <person name="Hirani K."/>
            <person name="Jayaseelan J.C."/>
            <person name="Lara F."/>
            <person name="Munidasa M."/>
            <person name="Palculict T."/>
            <person name="Patil S."/>
            <person name="Pu L.-L."/>
            <person name="Saada N."/>
            <person name="Tang L."/>
            <person name="Weissenberger G."/>
            <person name="Zhu Y."/>
            <person name="Hemphill L."/>
            <person name="Shang Y."/>
            <person name="Youmans B."/>
            <person name="Ayvaz T."/>
            <person name="Ross M."/>
            <person name="Santibanez J."/>
            <person name="Aqrawi P."/>
            <person name="Gross S."/>
            <person name="Joshi V."/>
            <person name="Fowler G."/>
            <person name="Nazareth L."/>
            <person name="Reid J."/>
            <person name="Worley K."/>
            <person name="Petrosino J."/>
            <person name="Highlander S."/>
            <person name="Gibbs R."/>
        </authorList>
    </citation>
    <scope>NUCLEOTIDE SEQUENCE [LARGE SCALE GENOMIC DNA]</scope>
    <source>
        <strain evidence="2 3">DSM 3688</strain>
    </source>
</reference>
<accession>F9D4G3</accession>
<dbReference type="AlphaFoldDB" id="F9D4G3"/>
<dbReference type="EMBL" id="AFPW01000025">
    <property type="protein sequence ID" value="EGQ13885.1"/>
    <property type="molecule type" value="Genomic_DNA"/>
</dbReference>
<evidence type="ECO:0000256" key="1">
    <source>
        <dbReference type="SAM" id="Phobius"/>
    </source>
</evidence>
<evidence type="ECO:0000313" key="3">
    <source>
        <dbReference type="Proteomes" id="UP000007820"/>
    </source>
</evidence>
<dbReference type="RefSeq" id="WP_005846219.1">
    <property type="nucleotide sequence ID" value="NC_019968.1"/>
</dbReference>
<name>F9D4G3_PREDD</name>
<dbReference type="OrthoDB" id="1081447at2"/>
<dbReference type="InterPro" id="IPR032129">
    <property type="entry name" value="DUF5056"/>
</dbReference>
<dbReference type="Pfam" id="PF16479">
    <property type="entry name" value="DUF5056"/>
    <property type="match status" value="1"/>
</dbReference>
<evidence type="ECO:0008006" key="4">
    <source>
        <dbReference type="Google" id="ProtNLM"/>
    </source>
</evidence>
<protein>
    <recommendedName>
        <fullName evidence="4">DUF5056 domain-containing protein</fullName>
    </recommendedName>
</protein>
<keyword evidence="1" id="KW-1133">Transmembrane helix</keyword>
<feature type="transmembrane region" description="Helical" evidence="1">
    <location>
        <begin position="51"/>
        <end position="70"/>
    </location>
</feature>
<gene>
    <name evidence="2" type="ORF">HMPREF9136_1741</name>
</gene>
<keyword evidence="1" id="KW-0472">Membrane</keyword>
<dbReference type="STRING" id="908937.Prede_1564"/>
<dbReference type="Proteomes" id="UP000007820">
    <property type="component" value="Unassembled WGS sequence"/>
</dbReference>
<keyword evidence="1" id="KW-0812">Transmembrane</keyword>
<evidence type="ECO:0000313" key="2">
    <source>
        <dbReference type="EMBL" id="EGQ13885.1"/>
    </source>
</evidence>
<organism evidence="2 3">
    <name type="scientific">Prevotella dentalis (strain ATCC 49559 / DSM 3688 / JCM 13448 / NCTC 12043 / ES 2772)</name>
    <name type="common">Mitsuokella dentalis</name>
    <dbReference type="NCBI Taxonomy" id="908937"/>
    <lineage>
        <taxon>Bacteria</taxon>
        <taxon>Pseudomonadati</taxon>
        <taxon>Bacteroidota</taxon>
        <taxon>Bacteroidia</taxon>
        <taxon>Bacteroidales</taxon>
        <taxon>Prevotellaceae</taxon>
        <taxon>Prevotella</taxon>
    </lineage>
</organism>
<proteinExistence type="predicted"/>
<feature type="transmembrane region" description="Helical" evidence="1">
    <location>
        <begin position="90"/>
        <end position="117"/>
    </location>
</feature>